<evidence type="ECO:0000259" key="4">
    <source>
        <dbReference type="PROSITE" id="PS50943"/>
    </source>
</evidence>
<dbReference type="PANTHER" id="PTHR40661">
    <property type="match status" value="1"/>
</dbReference>
<dbReference type="Pfam" id="PF00717">
    <property type="entry name" value="Peptidase_S24"/>
    <property type="match status" value="1"/>
</dbReference>
<keyword evidence="2" id="KW-0238">DNA-binding</keyword>
<dbReference type="Proteomes" id="UP000464330">
    <property type="component" value="Chromosome"/>
</dbReference>
<organism evidence="5 6">
    <name type="scientific">Paenibacillus larvae subsp. larvae</name>
    <dbReference type="NCBI Taxonomy" id="147375"/>
    <lineage>
        <taxon>Bacteria</taxon>
        <taxon>Bacillati</taxon>
        <taxon>Bacillota</taxon>
        <taxon>Bacilli</taxon>
        <taxon>Bacillales</taxon>
        <taxon>Paenibacillaceae</taxon>
        <taxon>Paenibacillus</taxon>
    </lineage>
</organism>
<dbReference type="PROSITE" id="PS50943">
    <property type="entry name" value="HTH_CROC1"/>
    <property type="match status" value="1"/>
</dbReference>
<protein>
    <submittedName>
        <fullName evidence="5">Helix-turn-helix family protein</fullName>
    </submittedName>
</protein>
<keyword evidence="3" id="KW-0804">Transcription</keyword>
<dbReference type="AlphaFoldDB" id="A0A6C0QVY1"/>
<dbReference type="InterPro" id="IPR039418">
    <property type="entry name" value="LexA-like"/>
</dbReference>
<reference evidence="5 6" key="1">
    <citation type="journal article" date="2020" name="Int. J. Med. Microbiol.">
        <title>Discovery of Paenibacillus larvae ERIC V: Phenotypic and genomic comparison to genotypes ERIC I-IV reveal different inventories of virulence factors which correlate with epidemiological prevalences of American Foulbrood.</title>
        <authorList>
            <person name="Beims H."/>
            <person name="Bunk B."/>
            <person name="Erler S."/>
            <person name="Mohr K.I."/>
            <person name="Sproer C."/>
            <person name="Pradella S."/>
            <person name="Gunther G."/>
            <person name="Rohde M."/>
            <person name="von der Ohe W."/>
            <person name="Steinert M."/>
        </authorList>
    </citation>
    <scope>NUCLEOTIDE SEQUENCE [LARGE SCALE GENOMIC DNA]</scope>
    <source>
        <strain evidence="5">Eric_V</strain>
    </source>
</reference>
<keyword evidence="1" id="KW-0805">Transcription regulation</keyword>
<feature type="domain" description="HTH cro/C1-type" evidence="4">
    <location>
        <begin position="8"/>
        <end position="63"/>
    </location>
</feature>
<evidence type="ECO:0000256" key="1">
    <source>
        <dbReference type="ARBA" id="ARBA00023015"/>
    </source>
</evidence>
<accession>A0A6C0QVY1</accession>
<dbReference type="InterPro" id="IPR001387">
    <property type="entry name" value="Cro/C1-type_HTH"/>
</dbReference>
<dbReference type="CDD" id="cd00093">
    <property type="entry name" value="HTH_XRE"/>
    <property type="match status" value="1"/>
</dbReference>
<evidence type="ECO:0000256" key="2">
    <source>
        <dbReference type="ARBA" id="ARBA00023125"/>
    </source>
</evidence>
<gene>
    <name evidence="5" type="ORF">ERICV_03264</name>
</gene>
<dbReference type="GO" id="GO:0003677">
    <property type="term" value="F:DNA binding"/>
    <property type="evidence" value="ECO:0007669"/>
    <property type="project" value="UniProtKB-KW"/>
</dbReference>
<name>A0A6C0QVY1_9BACL</name>
<dbReference type="EMBL" id="CP019717">
    <property type="protein sequence ID" value="QHZ52376.1"/>
    <property type="molecule type" value="Genomic_DNA"/>
</dbReference>
<dbReference type="SMART" id="SM00530">
    <property type="entry name" value="HTH_XRE"/>
    <property type="match status" value="1"/>
</dbReference>
<dbReference type="RefSeq" id="WP_023483051.1">
    <property type="nucleotide sequence ID" value="NZ_CP019651.1"/>
</dbReference>
<dbReference type="SUPFAM" id="SSF47413">
    <property type="entry name" value="lambda repressor-like DNA-binding domains"/>
    <property type="match status" value="1"/>
</dbReference>
<evidence type="ECO:0000313" key="6">
    <source>
        <dbReference type="Proteomes" id="UP000464330"/>
    </source>
</evidence>
<dbReference type="PANTHER" id="PTHR40661:SF1">
    <property type="entry name" value="HTH CRO_C1-TYPE DOMAIN-CONTAINING PROTEIN"/>
    <property type="match status" value="1"/>
</dbReference>
<dbReference type="Pfam" id="PF01381">
    <property type="entry name" value="HTH_3"/>
    <property type="match status" value="1"/>
</dbReference>
<dbReference type="CDD" id="cd06529">
    <property type="entry name" value="S24_LexA-like"/>
    <property type="match status" value="1"/>
</dbReference>
<dbReference type="InterPro" id="IPR015927">
    <property type="entry name" value="Peptidase_S24_S26A/B/C"/>
</dbReference>
<dbReference type="SUPFAM" id="SSF51306">
    <property type="entry name" value="LexA/Signal peptidase"/>
    <property type="match status" value="1"/>
</dbReference>
<proteinExistence type="predicted"/>
<evidence type="ECO:0000313" key="5">
    <source>
        <dbReference type="EMBL" id="QHZ52376.1"/>
    </source>
</evidence>
<sequence length="217" mass="24517">MSTTGEIIKLLREQRGLTQQQLANILGLKTYTTITKWESGDNFPKGKDIKRLSEFFKVSSDYILGLEKSNSCMLKTSDYPFYPISISAGQPIEVNTITEDNVETITLPDDMMGKWAGSEDIYIMRVNGESMNKVIPHNSLIVVKNIELSELNNGDIVIYSNGNEYSVKRFYNDKVNSRVIFRPDSTDPSFTDYLVSYGNISEIKIHGKVVVYVVDSD</sequence>
<dbReference type="InterPro" id="IPR036286">
    <property type="entry name" value="LexA/Signal_pep-like_sf"/>
</dbReference>
<dbReference type="Gene3D" id="1.10.260.40">
    <property type="entry name" value="lambda repressor-like DNA-binding domains"/>
    <property type="match status" value="1"/>
</dbReference>
<dbReference type="InterPro" id="IPR010982">
    <property type="entry name" value="Lambda_DNA-bd_dom_sf"/>
</dbReference>
<evidence type="ECO:0000256" key="3">
    <source>
        <dbReference type="ARBA" id="ARBA00023163"/>
    </source>
</evidence>
<dbReference type="Gene3D" id="2.10.109.10">
    <property type="entry name" value="Umud Fragment, subunit A"/>
    <property type="match status" value="1"/>
</dbReference>